<dbReference type="AlphaFoldDB" id="A0A0U3N8W3"/>
<sequence length="216" mass="23437">MARFKENAVRSRAETGVGRCVDDSPQKRTSMSRVRAHFCLSSVRFRTHMSIRIAILTVSSLICSAAVAGPVANEAFAQAALLGMQLSVKKAAQEGGASHETYACVQRLTPEVFVAAVDAVMSAALTQQQRDDADRFFSSDVGRKYLKHGLLQTYNAVGQKPPEALPSFSDVEYSALSSFASTSTGQLLITRQVMQSPAARQVYGRRISELVAECKQ</sequence>
<dbReference type="EMBL" id="CP013729">
    <property type="protein sequence ID" value="ALV04992.1"/>
    <property type="molecule type" value="Genomic_DNA"/>
</dbReference>
<organism evidence="1 2">
    <name type="scientific">Roseateles depolymerans</name>
    <dbReference type="NCBI Taxonomy" id="76731"/>
    <lineage>
        <taxon>Bacteria</taxon>
        <taxon>Pseudomonadati</taxon>
        <taxon>Pseudomonadota</taxon>
        <taxon>Betaproteobacteria</taxon>
        <taxon>Burkholderiales</taxon>
        <taxon>Sphaerotilaceae</taxon>
        <taxon>Roseateles</taxon>
    </lineage>
</organism>
<dbReference type="KEGG" id="rdp:RD2015_491"/>
<proteinExistence type="predicted"/>
<dbReference type="Proteomes" id="UP000060699">
    <property type="component" value="Chromosome"/>
</dbReference>
<protein>
    <submittedName>
        <fullName evidence="1">Uncharacterized protein</fullName>
    </submittedName>
</protein>
<evidence type="ECO:0000313" key="1">
    <source>
        <dbReference type="EMBL" id="ALV04992.1"/>
    </source>
</evidence>
<accession>A0A0U3N8W3</accession>
<gene>
    <name evidence="1" type="ORF">RD2015_491</name>
</gene>
<name>A0A0U3N8W3_9BURK</name>
<reference evidence="1 2" key="1">
    <citation type="submission" date="2015-12" db="EMBL/GenBank/DDBJ databases">
        <title>Complete genome of Roseateles depolymerans KCTC 42856.</title>
        <authorList>
            <person name="Kim K.M."/>
        </authorList>
    </citation>
    <scope>NUCLEOTIDE SEQUENCE [LARGE SCALE GENOMIC DNA]</scope>
    <source>
        <strain evidence="1 2">KCTC 42856</strain>
    </source>
</reference>
<evidence type="ECO:0000313" key="2">
    <source>
        <dbReference type="Proteomes" id="UP000060699"/>
    </source>
</evidence>
<keyword evidence="2" id="KW-1185">Reference proteome</keyword>